<reference evidence="2" key="1">
    <citation type="submission" date="2022-11" db="EMBL/GenBank/DDBJ databases">
        <title>Lysinibacillus irui.</title>
        <authorList>
            <person name="Akintayo S.O."/>
        </authorList>
    </citation>
    <scope>NUCLEOTIDE SEQUENCE</scope>
    <source>
        <strain evidence="2">IRB4-01</strain>
    </source>
</reference>
<dbReference type="EMBL" id="CP113527">
    <property type="protein sequence ID" value="WDV05404.1"/>
    <property type="molecule type" value="Genomic_DNA"/>
</dbReference>
<dbReference type="RefSeq" id="WP_274793631.1">
    <property type="nucleotide sequence ID" value="NZ_CP113527.1"/>
</dbReference>
<organism evidence="2 3">
    <name type="scientific">Lysinibacillus irui</name>
    <dbReference type="NCBI Taxonomy" id="2998077"/>
    <lineage>
        <taxon>Bacteria</taxon>
        <taxon>Bacillati</taxon>
        <taxon>Bacillota</taxon>
        <taxon>Bacilli</taxon>
        <taxon>Bacillales</taxon>
        <taxon>Bacillaceae</taxon>
        <taxon>Lysinibacillus</taxon>
    </lineage>
</organism>
<evidence type="ECO:0000256" key="1">
    <source>
        <dbReference type="SAM" id="SignalP"/>
    </source>
</evidence>
<evidence type="ECO:0000313" key="2">
    <source>
        <dbReference type="EMBL" id="WDV05404.1"/>
    </source>
</evidence>
<dbReference type="KEGG" id="liu:OU989_13910"/>
<dbReference type="Proteomes" id="UP001219585">
    <property type="component" value="Chromosome"/>
</dbReference>
<protein>
    <submittedName>
        <fullName evidence="2">Peptidylprolyl isomerase</fullName>
    </submittedName>
</protein>
<gene>
    <name evidence="2" type="ORF">OU989_13910</name>
</gene>
<sequence>MKKLLFFMFFTVFLFTACHSSTLSITEIEVVPDKVQKAMDEKSTLQLLNVVDQDVSYIVFRSKGTVTVDLETQNNTITIKLDVTNEQDNAIKQHVYKLTLEPHHDTIDIQINGKSTSIDLVTGI</sequence>
<name>A0AAJ5RPK5_9BACI</name>
<evidence type="ECO:0000313" key="3">
    <source>
        <dbReference type="Proteomes" id="UP001219585"/>
    </source>
</evidence>
<proteinExistence type="predicted"/>
<feature type="signal peptide" evidence="1">
    <location>
        <begin position="1"/>
        <end position="20"/>
    </location>
</feature>
<dbReference type="AlphaFoldDB" id="A0AAJ5RPK5"/>
<keyword evidence="2" id="KW-0413">Isomerase</keyword>
<dbReference type="GO" id="GO:0016853">
    <property type="term" value="F:isomerase activity"/>
    <property type="evidence" value="ECO:0007669"/>
    <property type="project" value="UniProtKB-KW"/>
</dbReference>
<feature type="chain" id="PRO_5042514156" evidence="1">
    <location>
        <begin position="21"/>
        <end position="124"/>
    </location>
</feature>
<keyword evidence="1" id="KW-0732">Signal</keyword>
<accession>A0AAJ5RPK5</accession>
<dbReference type="PROSITE" id="PS51257">
    <property type="entry name" value="PROKAR_LIPOPROTEIN"/>
    <property type="match status" value="1"/>
</dbReference>